<evidence type="ECO:0000313" key="4">
    <source>
        <dbReference type="EMBL" id="AKV04537.1"/>
    </source>
</evidence>
<name>A0A0K1QFV0_9BACT</name>
<evidence type="ECO:0000313" key="5">
    <source>
        <dbReference type="Proteomes" id="UP000064967"/>
    </source>
</evidence>
<accession>A0A0K1QFV0</accession>
<keyword evidence="5" id="KW-1185">Reference proteome</keyword>
<dbReference type="GO" id="GO:0004553">
    <property type="term" value="F:hydrolase activity, hydrolyzing O-glycosyl compounds"/>
    <property type="evidence" value="ECO:0007669"/>
    <property type="project" value="InterPro"/>
</dbReference>
<evidence type="ECO:0000256" key="2">
    <source>
        <dbReference type="SAM" id="SignalP"/>
    </source>
</evidence>
<dbReference type="STRING" id="1391654.AKJ09_11200"/>
<dbReference type="Proteomes" id="UP000064967">
    <property type="component" value="Chromosome"/>
</dbReference>
<feature type="region of interest" description="Disordered" evidence="1">
    <location>
        <begin position="34"/>
        <end position="87"/>
    </location>
</feature>
<evidence type="ECO:0000256" key="1">
    <source>
        <dbReference type="SAM" id="MobiDB-lite"/>
    </source>
</evidence>
<dbReference type="AlphaFoldDB" id="A0A0K1QFV0"/>
<dbReference type="GO" id="GO:0009254">
    <property type="term" value="P:peptidoglycan turnover"/>
    <property type="evidence" value="ECO:0007669"/>
    <property type="project" value="InterPro"/>
</dbReference>
<dbReference type="InterPro" id="IPR036908">
    <property type="entry name" value="RlpA-like_sf"/>
</dbReference>
<organism evidence="4 5">
    <name type="scientific">Labilithrix luteola</name>
    <dbReference type="NCBI Taxonomy" id="1391654"/>
    <lineage>
        <taxon>Bacteria</taxon>
        <taxon>Pseudomonadati</taxon>
        <taxon>Myxococcota</taxon>
        <taxon>Polyangia</taxon>
        <taxon>Polyangiales</taxon>
        <taxon>Labilitrichaceae</taxon>
        <taxon>Labilithrix</taxon>
    </lineage>
</organism>
<dbReference type="GO" id="GO:0019867">
    <property type="term" value="C:outer membrane"/>
    <property type="evidence" value="ECO:0007669"/>
    <property type="project" value="InterPro"/>
</dbReference>
<feature type="domain" description="3D" evidence="3">
    <location>
        <begin position="193"/>
        <end position="253"/>
    </location>
</feature>
<evidence type="ECO:0000259" key="3">
    <source>
        <dbReference type="Pfam" id="PF06725"/>
    </source>
</evidence>
<dbReference type="EMBL" id="CP012333">
    <property type="protein sequence ID" value="AKV04537.1"/>
    <property type="molecule type" value="Genomic_DNA"/>
</dbReference>
<dbReference type="Pfam" id="PF06725">
    <property type="entry name" value="3D"/>
    <property type="match status" value="1"/>
</dbReference>
<dbReference type="SUPFAM" id="SSF50685">
    <property type="entry name" value="Barwin-like endoglucanases"/>
    <property type="match status" value="1"/>
</dbReference>
<protein>
    <recommendedName>
        <fullName evidence="3">3D domain-containing protein</fullName>
    </recommendedName>
</protein>
<dbReference type="CDD" id="cd22785">
    <property type="entry name" value="DPBB_MltA-like"/>
    <property type="match status" value="1"/>
</dbReference>
<gene>
    <name evidence="4" type="ORF">AKJ09_11200</name>
</gene>
<dbReference type="Gene3D" id="2.40.40.10">
    <property type="entry name" value="RlpA-like domain"/>
    <property type="match status" value="1"/>
</dbReference>
<feature type="chain" id="PRO_5005467140" description="3D domain-containing protein" evidence="2">
    <location>
        <begin position="18"/>
        <end position="281"/>
    </location>
</feature>
<feature type="signal peptide" evidence="2">
    <location>
        <begin position="1"/>
        <end position="17"/>
    </location>
</feature>
<keyword evidence="2" id="KW-0732">Signal</keyword>
<proteinExistence type="predicted"/>
<dbReference type="KEGG" id="llu:AKJ09_11200"/>
<reference evidence="4 5" key="1">
    <citation type="submission" date="2015-08" db="EMBL/GenBank/DDBJ databases">
        <authorList>
            <person name="Babu N.S."/>
            <person name="Beckwith C.J."/>
            <person name="Beseler K.G."/>
            <person name="Brison A."/>
            <person name="Carone J.V."/>
            <person name="Caskin T.P."/>
            <person name="Diamond M."/>
            <person name="Durham M.E."/>
            <person name="Foxe J.M."/>
            <person name="Go M."/>
            <person name="Henderson B.A."/>
            <person name="Jones I.B."/>
            <person name="McGettigan J.A."/>
            <person name="Micheletti S.J."/>
            <person name="Nasrallah M.E."/>
            <person name="Ortiz D."/>
            <person name="Piller C.R."/>
            <person name="Privatt S.R."/>
            <person name="Schneider S.L."/>
            <person name="Sharp S."/>
            <person name="Smith T.C."/>
            <person name="Stanton J.D."/>
            <person name="Ullery H.E."/>
            <person name="Wilson R.J."/>
            <person name="Serrano M.G."/>
            <person name="Buck G."/>
            <person name="Lee V."/>
            <person name="Wang Y."/>
            <person name="Carvalho R."/>
            <person name="Voegtly L."/>
            <person name="Shi R."/>
            <person name="Duckworth R."/>
            <person name="Johnson A."/>
            <person name="Loviza R."/>
            <person name="Walstead R."/>
            <person name="Shah Z."/>
            <person name="Kiflezghi M."/>
            <person name="Wade K."/>
            <person name="Ball S.L."/>
            <person name="Bradley K.W."/>
            <person name="Asai D.J."/>
            <person name="Bowman C.A."/>
            <person name="Russell D.A."/>
            <person name="Pope W.H."/>
            <person name="Jacobs-Sera D."/>
            <person name="Hendrix R.W."/>
            <person name="Hatfull G.F."/>
        </authorList>
    </citation>
    <scope>NUCLEOTIDE SEQUENCE [LARGE SCALE GENOMIC DNA]</scope>
    <source>
        <strain evidence="4 5">DSM 27648</strain>
    </source>
</reference>
<dbReference type="InterPro" id="IPR010611">
    <property type="entry name" value="3D_dom"/>
</dbReference>
<sequence length="281" mass="29211">MHLLFTAMMFGSMPALGACGGWGGGNAWVQQPLVEEEERRPTSGGGLEGPSGPAQRASKTLGAGQRQPDEGLLGGDAPPSAGNARTAGGHVLGVFRNTYYDFPREADFSGPETPIMNASCAPIAKVPKAFFEAVCVQGGGSLRNGGTVSFAKRDCACAEICPRTGQRICFDALDAASFPWGRGATGRPIAPLRSVAADTSVLPMGTVLYIPELEGAPRGPDSEPADGCFVVEDRGLKVRGEHVDIFAGFPSQTAALNARVPSNKGVTIVVDSPRCAHLSKR</sequence>